<keyword evidence="3" id="KW-1185">Reference proteome</keyword>
<reference evidence="2 3" key="1">
    <citation type="submission" date="2022-06" db="EMBL/GenBank/DDBJ databases">
        <title>Isolation of gut microbiota from human fecal samples.</title>
        <authorList>
            <person name="Pamer E.G."/>
            <person name="Barat B."/>
            <person name="Waligurski E."/>
            <person name="Medina S."/>
            <person name="Paddock L."/>
            <person name="Mostad J."/>
        </authorList>
    </citation>
    <scope>NUCLEOTIDE SEQUENCE [LARGE SCALE GENOMIC DNA]</scope>
    <source>
        <strain evidence="2 3">DFI.6.1</strain>
    </source>
</reference>
<accession>A0ABT1SM03</accession>
<dbReference type="EMBL" id="JANGCH010000006">
    <property type="protein sequence ID" value="MCQ5121705.1"/>
    <property type="molecule type" value="Genomic_DNA"/>
</dbReference>
<gene>
    <name evidence="2" type="ORF">NE663_05450</name>
</gene>
<evidence type="ECO:0008006" key="4">
    <source>
        <dbReference type="Google" id="ProtNLM"/>
    </source>
</evidence>
<sequence>MNTMRESKAFYKKLMMILLVGIMGIGVAGCGNSDTKEEAPKENKEEETVTQTDDTESLDYLPSEVMSVEETQALTAGTKIEAKDLTKMPDELTLENSELAIQYNYVTTKTYEDKTSETEEWGSGIPDKLLNANGIYEDEYAGTTYSTEFIGIEIVPIVEYEKQEGVWQKIIEFKGTDTAPAGYMSAGPVLSEEKIKELDAK</sequence>
<dbReference type="Proteomes" id="UP001524435">
    <property type="component" value="Unassembled WGS sequence"/>
</dbReference>
<proteinExistence type="predicted"/>
<dbReference type="RefSeq" id="WP_256197633.1">
    <property type="nucleotide sequence ID" value="NZ_JANGCH010000006.1"/>
</dbReference>
<organism evidence="2 3">
    <name type="scientific">Massilicoli timonensis</name>
    <dbReference type="NCBI Taxonomy" id="2015901"/>
    <lineage>
        <taxon>Bacteria</taxon>
        <taxon>Bacillati</taxon>
        <taxon>Bacillota</taxon>
        <taxon>Erysipelotrichia</taxon>
        <taxon>Erysipelotrichales</taxon>
        <taxon>Erysipelotrichaceae</taxon>
        <taxon>Massilicoli</taxon>
    </lineage>
</organism>
<protein>
    <recommendedName>
        <fullName evidence="4">Lipoprotein</fullName>
    </recommendedName>
</protein>
<feature type="compositionally biased region" description="Basic and acidic residues" evidence="1">
    <location>
        <begin position="34"/>
        <end position="47"/>
    </location>
</feature>
<evidence type="ECO:0000313" key="3">
    <source>
        <dbReference type="Proteomes" id="UP001524435"/>
    </source>
</evidence>
<evidence type="ECO:0000313" key="2">
    <source>
        <dbReference type="EMBL" id="MCQ5121705.1"/>
    </source>
</evidence>
<dbReference type="PROSITE" id="PS51257">
    <property type="entry name" value="PROKAR_LIPOPROTEIN"/>
    <property type="match status" value="1"/>
</dbReference>
<evidence type="ECO:0000256" key="1">
    <source>
        <dbReference type="SAM" id="MobiDB-lite"/>
    </source>
</evidence>
<feature type="region of interest" description="Disordered" evidence="1">
    <location>
        <begin position="33"/>
        <end position="54"/>
    </location>
</feature>
<comment type="caution">
    <text evidence="2">The sequence shown here is derived from an EMBL/GenBank/DDBJ whole genome shotgun (WGS) entry which is preliminary data.</text>
</comment>
<name>A0ABT1SM03_9FIRM</name>